<dbReference type="RefSeq" id="WP_345330730.1">
    <property type="nucleotide sequence ID" value="NZ_BAAAVH010000123.1"/>
</dbReference>
<proteinExistence type="predicted"/>
<dbReference type="EMBL" id="JBHSOD010000020">
    <property type="protein sequence ID" value="MFC5886800.1"/>
    <property type="molecule type" value="Genomic_DNA"/>
</dbReference>
<protein>
    <recommendedName>
        <fullName evidence="3">DUF4253 domain-containing protein</fullName>
    </recommendedName>
</protein>
<evidence type="ECO:0008006" key="3">
    <source>
        <dbReference type="Google" id="ProtNLM"/>
    </source>
</evidence>
<sequence>MGPEQGEEPDAGGLLEQEVWWVDRMGIRHRIADMEPRYCRNVIAFLQRQADDIADTYAYNLTAVGLPPEDTQAWDDVNDAISDELCASAADPVAWLNAKPLLVALRRQAAVEETWW</sequence>
<dbReference type="Proteomes" id="UP001596067">
    <property type="component" value="Unassembled WGS sequence"/>
</dbReference>
<name>A0ABW1EY85_9ACTN</name>
<keyword evidence="2" id="KW-1185">Reference proteome</keyword>
<organism evidence="1 2">
    <name type="scientific">Kitasatospora aburaviensis</name>
    <dbReference type="NCBI Taxonomy" id="67265"/>
    <lineage>
        <taxon>Bacteria</taxon>
        <taxon>Bacillati</taxon>
        <taxon>Actinomycetota</taxon>
        <taxon>Actinomycetes</taxon>
        <taxon>Kitasatosporales</taxon>
        <taxon>Streptomycetaceae</taxon>
        <taxon>Kitasatospora</taxon>
    </lineage>
</organism>
<reference evidence="2" key="1">
    <citation type="journal article" date="2019" name="Int. J. Syst. Evol. Microbiol.">
        <title>The Global Catalogue of Microorganisms (GCM) 10K type strain sequencing project: providing services to taxonomists for standard genome sequencing and annotation.</title>
        <authorList>
            <consortium name="The Broad Institute Genomics Platform"/>
            <consortium name="The Broad Institute Genome Sequencing Center for Infectious Disease"/>
            <person name="Wu L."/>
            <person name="Ma J."/>
        </authorList>
    </citation>
    <scope>NUCLEOTIDE SEQUENCE [LARGE SCALE GENOMIC DNA]</scope>
    <source>
        <strain evidence="2">CGMCC 4.1469</strain>
    </source>
</reference>
<accession>A0ABW1EY85</accession>
<evidence type="ECO:0000313" key="2">
    <source>
        <dbReference type="Proteomes" id="UP001596067"/>
    </source>
</evidence>
<evidence type="ECO:0000313" key="1">
    <source>
        <dbReference type="EMBL" id="MFC5886800.1"/>
    </source>
</evidence>
<gene>
    <name evidence="1" type="ORF">ACFP0N_17680</name>
</gene>
<comment type="caution">
    <text evidence="1">The sequence shown here is derived from an EMBL/GenBank/DDBJ whole genome shotgun (WGS) entry which is preliminary data.</text>
</comment>